<dbReference type="KEGG" id="wjo:FOL01_0447"/>
<dbReference type="Proteomes" id="UP000185473">
    <property type="component" value="Chromosome"/>
</dbReference>
<proteinExistence type="predicted"/>
<reference evidence="1 2" key="1">
    <citation type="submission" date="2016-02" db="EMBL/GenBank/DDBJ databases">
        <title>Complete Genome Sequence of Weissella jogaejeotgali FOL01.</title>
        <authorList>
            <person name="Lee J.-H."/>
            <person name="Ku H.-J."/>
        </authorList>
    </citation>
    <scope>NUCLEOTIDE SEQUENCE [LARGE SCALE GENOMIC DNA]</scope>
    <source>
        <strain evidence="1 2">FOL01</strain>
    </source>
</reference>
<organism evidence="1 2">
    <name type="scientific">Weissella jogaejeotgali</name>
    <dbReference type="NCBI Taxonomy" id="1631871"/>
    <lineage>
        <taxon>Bacteria</taxon>
        <taxon>Bacillati</taxon>
        <taxon>Bacillota</taxon>
        <taxon>Bacilli</taxon>
        <taxon>Lactobacillales</taxon>
        <taxon>Lactobacillaceae</taxon>
        <taxon>Weissella</taxon>
    </lineage>
</organism>
<dbReference type="EMBL" id="CP014332">
    <property type="protein sequence ID" value="APS41306.1"/>
    <property type="molecule type" value="Genomic_DNA"/>
</dbReference>
<name>A0A1L6R9U5_9LACO</name>
<evidence type="ECO:0000313" key="2">
    <source>
        <dbReference type="Proteomes" id="UP000185473"/>
    </source>
</evidence>
<dbReference type="OrthoDB" id="2243822at2"/>
<dbReference type="InterPro" id="IPR006523">
    <property type="entry name" value="RinA"/>
</dbReference>
<dbReference type="Pfam" id="PF05263">
    <property type="entry name" value="DUF722"/>
    <property type="match status" value="1"/>
</dbReference>
<gene>
    <name evidence="1" type="ORF">FOL01_0447</name>
</gene>
<keyword evidence="2" id="KW-1185">Reference proteome</keyword>
<evidence type="ECO:0000313" key="1">
    <source>
        <dbReference type="EMBL" id="APS41306.1"/>
    </source>
</evidence>
<dbReference type="STRING" id="1631871.FOL01_0447"/>
<dbReference type="NCBIfam" id="TIGR01636">
    <property type="entry name" value="phage_rinA"/>
    <property type="match status" value="1"/>
</dbReference>
<sequence>MADRLDDLLHDYFTGKLNVDINIRKLELQFNSNRTPDENVGGGRKQNDFNYPVENRMIREQNDEYLQAMLYQKTVIEMMLEVTIESRKRILKARYGQGKSWVEIGLDEHVDERTVREWRDDFKSGLGHWLASSVETTTRFCS</sequence>
<accession>A0A1L6R9U5</accession>
<protein>
    <submittedName>
        <fullName evidence="1">Uncharacterized protein</fullName>
    </submittedName>
</protein>
<dbReference type="AlphaFoldDB" id="A0A1L6R9U5"/>
<dbReference type="RefSeq" id="WP_075269144.1">
    <property type="nucleotide sequence ID" value="NZ_CP014332.1"/>
</dbReference>
<dbReference type="InterPro" id="IPR007927">
    <property type="entry name" value="DUF722"/>
</dbReference>